<reference evidence="9" key="1">
    <citation type="submission" date="2022-02" db="EMBL/GenBank/DDBJ databases">
        <title>Corynebacterium sp. from urogenital microbiome.</title>
        <authorList>
            <person name="Cappelli E.A."/>
            <person name="Ribeiro T.G."/>
            <person name="Peixe L."/>
        </authorList>
    </citation>
    <scope>NUCLEOTIDE SEQUENCE</scope>
    <source>
        <strain evidence="9">C8Ua_174</strain>
    </source>
</reference>
<proteinExistence type="predicted"/>
<dbReference type="Pfam" id="PF13905">
    <property type="entry name" value="Thioredoxin_8"/>
    <property type="match status" value="1"/>
</dbReference>
<comment type="subcellular location">
    <subcellularLocation>
        <location evidence="1">Cell envelope</location>
    </subcellularLocation>
</comment>
<evidence type="ECO:0000256" key="5">
    <source>
        <dbReference type="ARBA" id="ARBA00023284"/>
    </source>
</evidence>
<feature type="domain" description="Thioredoxin" evidence="8">
    <location>
        <begin position="89"/>
        <end position="239"/>
    </location>
</feature>
<sequence>MSAPVEHSARTRAIIIAVTLVVGIAILCVPLIAALRDDSADDVGAPTSSVEDGTPSAPADDGPIEVANEVRCPEGAGAGASEGEGEVTVSPEAELKDVHLPCLTEGGTGSAGSAGASQTSLAERLAGKPAVVNVWAWWCAPCREELPVVQQLAEQNPEWNVVGVHLDAKGQAGADMLRDLEVDKLPSFQDSNHTFDSAANLPKVVPLTVVYNPDGTRAHLYAQTFHSAEEMEKAVQEVL</sequence>
<name>A0A9X3REI2_9CORY</name>
<dbReference type="GO" id="GO:0017004">
    <property type="term" value="P:cytochrome complex assembly"/>
    <property type="evidence" value="ECO:0007669"/>
    <property type="project" value="UniProtKB-KW"/>
</dbReference>
<dbReference type="PANTHER" id="PTHR42852:SF6">
    <property type="entry name" value="THIOL:DISULFIDE INTERCHANGE PROTEIN DSBE"/>
    <property type="match status" value="1"/>
</dbReference>
<accession>A0A9X3REI2</accession>
<dbReference type="Gene3D" id="3.40.30.10">
    <property type="entry name" value="Glutaredoxin"/>
    <property type="match status" value="1"/>
</dbReference>
<keyword evidence="7" id="KW-0472">Membrane</keyword>
<dbReference type="GO" id="GO:0030313">
    <property type="term" value="C:cell envelope"/>
    <property type="evidence" value="ECO:0007669"/>
    <property type="project" value="UniProtKB-SubCell"/>
</dbReference>
<evidence type="ECO:0000313" key="9">
    <source>
        <dbReference type="EMBL" id="MCZ9288650.1"/>
    </source>
</evidence>
<keyword evidence="7" id="KW-0812">Transmembrane</keyword>
<evidence type="ECO:0000256" key="7">
    <source>
        <dbReference type="SAM" id="Phobius"/>
    </source>
</evidence>
<evidence type="ECO:0000256" key="4">
    <source>
        <dbReference type="ARBA" id="ARBA00023157"/>
    </source>
</evidence>
<feature type="region of interest" description="Disordered" evidence="6">
    <location>
        <begin position="40"/>
        <end position="64"/>
    </location>
</feature>
<keyword evidence="7" id="KW-1133">Transmembrane helix</keyword>
<dbReference type="EMBL" id="JAKMUT010000001">
    <property type="protein sequence ID" value="MCZ9288650.1"/>
    <property type="molecule type" value="Genomic_DNA"/>
</dbReference>
<dbReference type="InterPro" id="IPR050553">
    <property type="entry name" value="Thioredoxin_ResA/DsbE_sf"/>
</dbReference>
<keyword evidence="10" id="KW-1185">Reference proteome</keyword>
<dbReference type="InterPro" id="IPR013766">
    <property type="entry name" value="Thioredoxin_domain"/>
</dbReference>
<keyword evidence="3" id="KW-0735">Signal-anchor</keyword>
<evidence type="ECO:0000256" key="1">
    <source>
        <dbReference type="ARBA" id="ARBA00004196"/>
    </source>
</evidence>
<dbReference type="CDD" id="cd02966">
    <property type="entry name" value="TlpA_like_family"/>
    <property type="match status" value="1"/>
</dbReference>
<dbReference type="AlphaFoldDB" id="A0A9X3REI2"/>
<keyword evidence="2" id="KW-0201">Cytochrome c-type biogenesis</keyword>
<evidence type="ECO:0000256" key="3">
    <source>
        <dbReference type="ARBA" id="ARBA00022968"/>
    </source>
</evidence>
<comment type="caution">
    <text evidence="9">The sequence shown here is derived from an EMBL/GenBank/DDBJ whole genome shotgun (WGS) entry which is preliminary data.</text>
</comment>
<dbReference type="InterPro" id="IPR017937">
    <property type="entry name" value="Thioredoxin_CS"/>
</dbReference>
<keyword evidence="4" id="KW-1015">Disulfide bond</keyword>
<feature type="transmembrane region" description="Helical" evidence="7">
    <location>
        <begin position="12"/>
        <end position="33"/>
    </location>
</feature>
<organism evidence="9 10">
    <name type="scientific">Corynebacterium evansiae</name>
    <dbReference type="NCBI Taxonomy" id="2913499"/>
    <lineage>
        <taxon>Bacteria</taxon>
        <taxon>Bacillati</taxon>
        <taxon>Actinomycetota</taxon>
        <taxon>Actinomycetes</taxon>
        <taxon>Mycobacteriales</taxon>
        <taxon>Corynebacteriaceae</taxon>
        <taxon>Corynebacterium</taxon>
    </lineage>
</organism>
<evidence type="ECO:0000313" key="10">
    <source>
        <dbReference type="Proteomes" id="UP001146469"/>
    </source>
</evidence>
<protein>
    <submittedName>
        <fullName evidence="9">TlpA family protein disulfide reductase</fullName>
    </submittedName>
</protein>
<dbReference type="RefSeq" id="WP_269943895.1">
    <property type="nucleotide sequence ID" value="NZ_JAKMUT010000001.1"/>
</dbReference>
<evidence type="ECO:0000256" key="2">
    <source>
        <dbReference type="ARBA" id="ARBA00022748"/>
    </source>
</evidence>
<dbReference type="Proteomes" id="UP001146469">
    <property type="component" value="Unassembled WGS sequence"/>
</dbReference>
<keyword evidence="5" id="KW-0676">Redox-active center</keyword>
<evidence type="ECO:0000259" key="8">
    <source>
        <dbReference type="PROSITE" id="PS51352"/>
    </source>
</evidence>
<dbReference type="SUPFAM" id="SSF52833">
    <property type="entry name" value="Thioredoxin-like"/>
    <property type="match status" value="1"/>
</dbReference>
<dbReference type="PROSITE" id="PS00194">
    <property type="entry name" value="THIOREDOXIN_1"/>
    <property type="match status" value="1"/>
</dbReference>
<dbReference type="InterPro" id="IPR012336">
    <property type="entry name" value="Thioredoxin-like_fold"/>
</dbReference>
<dbReference type="PANTHER" id="PTHR42852">
    <property type="entry name" value="THIOL:DISULFIDE INTERCHANGE PROTEIN DSBE"/>
    <property type="match status" value="1"/>
</dbReference>
<gene>
    <name evidence="9" type="ORF">L8V00_00270</name>
</gene>
<dbReference type="PROSITE" id="PS51352">
    <property type="entry name" value="THIOREDOXIN_2"/>
    <property type="match status" value="1"/>
</dbReference>
<dbReference type="InterPro" id="IPR036249">
    <property type="entry name" value="Thioredoxin-like_sf"/>
</dbReference>
<evidence type="ECO:0000256" key="6">
    <source>
        <dbReference type="SAM" id="MobiDB-lite"/>
    </source>
</evidence>